<reference evidence="2 3" key="1">
    <citation type="journal article" date="2015" name="Stand. Genomic Sci.">
        <title>Complete genome sequence and description of Salinispira pacifica gen. nov., sp. nov., a novel spirochaete isolated form a hypersaline microbial mat.</title>
        <authorList>
            <person name="Ben Hania W."/>
            <person name="Joseph M."/>
            <person name="Schumann P."/>
            <person name="Bunk B."/>
            <person name="Fiebig A."/>
            <person name="Sproer C."/>
            <person name="Klenk H.P."/>
            <person name="Fardeau M.L."/>
            <person name="Spring S."/>
        </authorList>
    </citation>
    <scope>NUCLEOTIDE SEQUENCE [LARGE SCALE GENOMIC DNA]</scope>
    <source>
        <strain evidence="2 3">L21-RPul-D2</strain>
    </source>
</reference>
<dbReference type="GO" id="GO:0004135">
    <property type="term" value="F:amylo-alpha-1,6-glucosidase activity"/>
    <property type="evidence" value="ECO:0007669"/>
    <property type="project" value="InterPro"/>
</dbReference>
<dbReference type="PANTHER" id="PTHR10569:SF2">
    <property type="entry name" value="GLYCOGEN DEBRANCHING ENZYME"/>
    <property type="match status" value="1"/>
</dbReference>
<dbReference type="GO" id="GO:0004134">
    <property type="term" value="F:4-alpha-glucanotransferase activity"/>
    <property type="evidence" value="ECO:0007669"/>
    <property type="project" value="InterPro"/>
</dbReference>
<dbReference type="KEGG" id="slr:L21SP2_0102"/>
<dbReference type="InterPro" id="IPR008928">
    <property type="entry name" value="6-hairpin_glycosidase_sf"/>
</dbReference>
<accession>V5WEG6</accession>
<dbReference type="PANTHER" id="PTHR10569">
    <property type="entry name" value="GLYCOGEN DEBRANCHING ENZYME"/>
    <property type="match status" value="1"/>
</dbReference>
<evidence type="ECO:0000259" key="1">
    <source>
        <dbReference type="Pfam" id="PF06202"/>
    </source>
</evidence>
<dbReference type="Pfam" id="PF06202">
    <property type="entry name" value="GDE_C"/>
    <property type="match status" value="1"/>
</dbReference>
<protein>
    <submittedName>
        <fullName evidence="2">Putative glycogen debranching enzyme, archaeal type, TIGR01561</fullName>
    </submittedName>
</protein>
<keyword evidence="3" id="KW-1185">Reference proteome</keyword>
<gene>
    <name evidence="2" type="ORF">L21SP2_0102</name>
</gene>
<evidence type="ECO:0000313" key="2">
    <source>
        <dbReference type="EMBL" id="AHC13546.1"/>
    </source>
</evidence>
<organism evidence="2 3">
    <name type="scientific">Salinispira pacifica</name>
    <dbReference type="NCBI Taxonomy" id="1307761"/>
    <lineage>
        <taxon>Bacteria</taxon>
        <taxon>Pseudomonadati</taxon>
        <taxon>Spirochaetota</taxon>
        <taxon>Spirochaetia</taxon>
        <taxon>Spirochaetales</taxon>
        <taxon>Spirochaetaceae</taxon>
        <taxon>Salinispira</taxon>
    </lineage>
</organism>
<dbReference type="Gene3D" id="1.50.10.10">
    <property type="match status" value="1"/>
</dbReference>
<feature type="domain" description="Glycogen debranching enzyme C-terminal" evidence="1">
    <location>
        <begin position="382"/>
        <end position="743"/>
    </location>
</feature>
<proteinExistence type="predicted"/>
<sequence length="898" mass="99853">MVHKTGSVQVPSIFRGILILILPLLISLAAVSCATAVEEEPEPVRIASLAFQKGDSTMNYPSVSFHSDGLPRESLPAGATMEDVEHFMGTAAIEIPPGERRQYVFGDNISGYLELFTHSYRRGNGYQIAESTVVADVAAARNGSLLNRRIDAGKAVLYPGFIRHEYDRAHETLSLFAESHSMALNVVSPDDGDAAIISFFPAFKTSLSRYNVEVEDDVFLLIPHRLSDDHPSVIAISSDVPVTLGENLRASLGREPLETSVFLQESGDAGAGEAVPVRLQELGAEELEQSERDVRNALKISDHSPLLSFTTVEKVHSAGLYISFGMDRDQALEAARHARSRGLEDHVKEIFDITLSSNIRSGNPMLDSSLYWSLYSGYSMVTRQYGTGIWAGLPWFRQNWGRDTFIALPGILLVNGRFDDARAVLHNFTRFQNRDEEDVNYGRVPNRVNNPDDIIYNTTDGTPWLLREALEYIHYSGDTGFAPEILETARHYILGAEKNYLGEDGLLHHDDADTWMDARIAGNEPWSARGSKAVEIQALWYTALKSSAEIARLSGDAELAGEWERMASRTQQAFVEQFWDGEALADRIRPDGSVDTKLRPNQLMAISVPFLGELDDRSFLTPEQEAAAVQNTVNGLLYPYGIASLNPEHPYFHPHHDQTGMFHKDAAYHNGTVWGWNAGPALTALLKIGDDEISSKLILNLADQIINMGTAGSMSELLDALPDENGRPIPSGTFSQAWSVSEYARVLLQDLVGFRPRLLDNTLHLSPRIGEEILPPGEELSARLAFGNGEYLNLRAVREENGNTIYDVQNGSQRDYNLAMSIYDSNRGWVTNSYRIDGGAELSIREDDTSDWTVVYPAFPSVLNSLEFRDPEKDSMRDFPAMEEQNYLQKIIQNGEFR</sequence>
<dbReference type="AlphaFoldDB" id="V5WEG6"/>
<dbReference type="GO" id="GO:0005980">
    <property type="term" value="P:glycogen catabolic process"/>
    <property type="evidence" value="ECO:0007669"/>
    <property type="project" value="InterPro"/>
</dbReference>
<dbReference type="PATRIC" id="fig|1307761.3.peg.102"/>
<dbReference type="InterPro" id="IPR012341">
    <property type="entry name" value="6hp_glycosidase-like_sf"/>
</dbReference>
<dbReference type="SUPFAM" id="SSF48208">
    <property type="entry name" value="Six-hairpin glycosidases"/>
    <property type="match status" value="1"/>
</dbReference>
<dbReference type="RefSeq" id="WP_024266479.1">
    <property type="nucleotide sequence ID" value="NC_023035.1"/>
</dbReference>
<dbReference type="eggNOG" id="COG3408">
    <property type="taxonomic scope" value="Bacteria"/>
</dbReference>
<dbReference type="Proteomes" id="UP000018680">
    <property type="component" value="Chromosome"/>
</dbReference>
<dbReference type="EMBL" id="CP006939">
    <property type="protein sequence ID" value="AHC13546.1"/>
    <property type="molecule type" value="Genomic_DNA"/>
</dbReference>
<dbReference type="HOGENOM" id="CLU_018287_0_0_12"/>
<dbReference type="InterPro" id="IPR010401">
    <property type="entry name" value="AGL/Gdb1"/>
</dbReference>
<dbReference type="STRING" id="1307761.L21SP2_0102"/>
<name>V5WEG6_9SPIO</name>
<dbReference type="InterPro" id="IPR032790">
    <property type="entry name" value="GDE_C"/>
</dbReference>
<evidence type="ECO:0000313" key="3">
    <source>
        <dbReference type="Proteomes" id="UP000018680"/>
    </source>
</evidence>
<dbReference type="PROSITE" id="PS51257">
    <property type="entry name" value="PROKAR_LIPOPROTEIN"/>
    <property type="match status" value="1"/>
</dbReference>
<dbReference type="OrthoDB" id="9761875at2"/>